<dbReference type="PANTHER" id="PTHR46517:SF1">
    <property type="entry name" value="FRUCTOSE-2,6-BISPHOSPHATASE TIGAR"/>
    <property type="match status" value="1"/>
</dbReference>
<gene>
    <name evidence="4" type="ORF">TAPDE_003049</name>
</gene>
<feature type="active site" description="Proton donor/acceptor" evidence="2">
    <location>
        <position position="85"/>
    </location>
</feature>
<dbReference type="InterPro" id="IPR051695">
    <property type="entry name" value="Phosphoglycerate_Mutase"/>
</dbReference>
<evidence type="ECO:0000256" key="3">
    <source>
        <dbReference type="PIRSR" id="PIRSR613078-2"/>
    </source>
</evidence>
<keyword evidence="1" id="KW-0378">Hydrolase</keyword>
<reference evidence="4 5" key="1">
    <citation type="journal article" date="2013" name="MBio">
        <title>Genome sequencing of the plant pathogen Taphrina deformans, the causal agent of peach leaf curl.</title>
        <authorList>
            <person name="Cisse O.H."/>
            <person name="Almeida J.M.G.C.F."/>
            <person name="Fonseca A."/>
            <person name="Kumar A.A."/>
            <person name="Salojaervi J."/>
            <person name="Overmyer K."/>
            <person name="Hauser P.M."/>
            <person name="Pagni M."/>
        </authorList>
    </citation>
    <scope>NUCLEOTIDE SEQUENCE [LARGE SCALE GENOMIC DNA]</scope>
    <source>
        <strain evidence="5">PYCC 5710 / ATCC 11124 / CBS 356.35 / IMI 108563 / JCM 9778 / NBRC 8474</strain>
    </source>
</reference>
<evidence type="ECO:0000256" key="1">
    <source>
        <dbReference type="ARBA" id="ARBA00022801"/>
    </source>
</evidence>
<dbReference type="Pfam" id="PF00300">
    <property type="entry name" value="His_Phos_1"/>
    <property type="match status" value="1"/>
</dbReference>
<comment type="caution">
    <text evidence="4">The sequence shown here is derived from an EMBL/GenBank/DDBJ whole genome shotgun (WGS) entry which is preliminary data.</text>
</comment>
<protein>
    <recommendedName>
        <fullName evidence="6">Phosphoglycerate mutase family protein</fullName>
    </recommendedName>
</protein>
<dbReference type="SUPFAM" id="SSF53254">
    <property type="entry name" value="Phosphoglycerate mutase-like"/>
    <property type="match status" value="1"/>
</dbReference>
<dbReference type="GO" id="GO:0043456">
    <property type="term" value="P:regulation of pentose-phosphate shunt"/>
    <property type="evidence" value="ECO:0007669"/>
    <property type="project" value="TreeGrafter"/>
</dbReference>
<dbReference type="STRING" id="1097556.R4XAQ9"/>
<dbReference type="GO" id="GO:0004331">
    <property type="term" value="F:fructose-2,6-bisphosphate 2-phosphatase activity"/>
    <property type="evidence" value="ECO:0007669"/>
    <property type="project" value="TreeGrafter"/>
</dbReference>
<feature type="binding site" evidence="3">
    <location>
        <begin position="7"/>
        <end position="14"/>
    </location>
    <ligand>
        <name>substrate</name>
    </ligand>
</feature>
<dbReference type="GO" id="GO:0005829">
    <property type="term" value="C:cytosol"/>
    <property type="evidence" value="ECO:0007669"/>
    <property type="project" value="TreeGrafter"/>
</dbReference>
<dbReference type="eggNOG" id="KOG0235">
    <property type="taxonomic scope" value="Eukaryota"/>
</dbReference>
<dbReference type="SMART" id="SM00855">
    <property type="entry name" value="PGAM"/>
    <property type="match status" value="1"/>
</dbReference>
<feature type="active site" description="Tele-phosphohistidine intermediate" evidence="2">
    <location>
        <position position="8"/>
    </location>
</feature>
<evidence type="ECO:0000313" key="4">
    <source>
        <dbReference type="EMBL" id="CCG82898.1"/>
    </source>
</evidence>
<evidence type="ECO:0000313" key="5">
    <source>
        <dbReference type="Proteomes" id="UP000013776"/>
    </source>
</evidence>
<dbReference type="GO" id="GO:0045820">
    <property type="term" value="P:negative regulation of glycolytic process"/>
    <property type="evidence" value="ECO:0007669"/>
    <property type="project" value="TreeGrafter"/>
</dbReference>
<accession>R4XAQ9</accession>
<dbReference type="EMBL" id="CAHR02000108">
    <property type="protein sequence ID" value="CCG82898.1"/>
    <property type="molecule type" value="Genomic_DNA"/>
</dbReference>
<dbReference type="InterPro" id="IPR029033">
    <property type="entry name" value="His_PPase_superfam"/>
</dbReference>
<evidence type="ECO:0000256" key="2">
    <source>
        <dbReference type="PIRSR" id="PIRSR613078-1"/>
    </source>
</evidence>
<organism evidence="4 5">
    <name type="scientific">Taphrina deformans (strain PYCC 5710 / ATCC 11124 / CBS 356.35 / IMI 108563 / JCM 9778 / NBRC 8474)</name>
    <name type="common">Peach leaf curl fungus</name>
    <name type="synonym">Lalaria deformans</name>
    <dbReference type="NCBI Taxonomy" id="1097556"/>
    <lineage>
        <taxon>Eukaryota</taxon>
        <taxon>Fungi</taxon>
        <taxon>Dikarya</taxon>
        <taxon>Ascomycota</taxon>
        <taxon>Taphrinomycotina</taxon>
        <taxon>Taphrinomycetes</taxon>
        <taxon>Taphrinales</taxon>
        <taxon>Taphrinaceae</taxon>
        <taxon>Taphrina</taxon>
    </lineage>
</organism>
<sequence>MKIYLIRHAETDSNVKKIIQGTINTPLNSNGHSQAECLGRRMRAIKPSHIFCSDLQRCQETLKHVTDMQEPSDLPTVQYTEQLRERYMAELQGVSKEVVEQLCREQNKTKFDFGESTQELTDRVEDFWRGHVERLYSSAEVKTTGLANGESRSSSGQASVMFVCSHGGTLLQLTKSLNVTFGFKLPPGSKITRASPNTAVTILETETMEIETYADVSHLEALGAAEKEKDEKMEVVDV</sequence>
<name>R4XAQ9_TAPDE</name>
<dbReference type="VEuPathDB" id="FungiDB:TAPDE_003049"/>
<dbReference type="PANTHER" id="PTHR46517">
    <property type="entry name" value="FRUCTOSE-2,6-BISPHOSPHATASE TIGAR"/>
    <property type="match status" value="1"/>
</dbReference>
<dbReference type="Proteomes" id="UP000013776">
    <property type="component" value="Unassembled WGS sequence"/>
</dbReference>
<dbReference type="InterPro" id="IPR013078">
    <property type="entry name" value="His_Pase_superF_clade-1"/>
</dbReference>
<dbReference type="AlphaFoldDB" id="R4XAQ9"/>
<feature type="binding site" evidence="3">
    <location>
        <position position="57"/>
    </location>
    <ligand>
        <name>substrate</name>
    </ligand>
</feature>
<proteinExistence type="predicted"/>
<evidence type="ECO:0008006" key="6">
    <source>
        <dbReference type="Google" id="ProtNLM"/>
    </source>
</evidence>
<feature type="binding site" evidence="3">
    <location>
        <position position="96"/>
    </location>
    <ligand>
        <name>substrate</name>
    </ligand>
</feature>
<dbReference type="CDD" id="cd07067">
    <property type="entry name" value="HP_PGM_like"/>
    <property type="match status" value="1"/>
</dbReference>
<dbReference type="Gene3D" id="3.40.50.1240">
    <property type="entry name" value="Phosphoglycerate mutase-like"/>
    <property type="match status" value="1"/>
</dbReference>
<keyword evidence="5" id="KW-1185">Reference proteome</keyword>
<dbReference type="OrthoDB" id="354304at2759"/>